<dbReference type="Gene3D" id="3.90.25.10">
    <property type="entry name" value="UDP-galactose 4-epimerase, domain 1"/>
    <property type="match status" value="1"/>
</dbReference>
<comment type="similarity">
    <text evidence="1">Belongs to the NmrA-type oxidoreductase family. Isoflavone reductase subfamily.</text>
</comment>
<protein>
    <recommendedName>
        <fullName evidence="4">NmrA-like domain-containing protein</fullName>
    </recommendedName>
</protein>
<evidence type="ECO:0000256" key="3">
    <source>
        <dbReference type="ARBA" id="ARBA00023002"/>
    </source>
</evidence>
<evidence type="ECO:0000259" key="4">
    <source>
        <dbReference type="Pfam" id="PF05368"/>
    </source>
</evidence>
<dbReference type="Gene3D" id="3.40.50.720">
    <property type="entry name" value="NAD(P)-binding Rossmann-like Domain"/>
    <property type="match status" value="1"/>
</dbReference>
<evidence type="ECO:0000256" key="2">
    <source>
        <dbReference type="ARBA" id="ARBA00022857"/>
    </source>
</evidence>
<dbReference type="HOGENOM" id="CLU_044876_0_0_1"/>
<name>X0GW98_FUSOX</name>
<dbReference type="Proteomes" id="UP000030676">
    <property type="component" value="Unassembled WGS sequence"/>
</dbReference>
<proteinExistence type="inferred from homology"/>
<dbReference type="PANTHER" id="PTHR47706">
    <property type="entry name" value="NMRA-LIKE FAMILY PROTEIN"/>
    <property type="match status" value="1"/>
</dbReference>
<dbReference type="InterPro" id="IPR036291">
    <property type="entry name" value="NAD(P)-bd_dom_sf"/>
</dbReference>
<dbReference type="EMBL" id="KK034357">
    <property type="protein sequence ID" value="EXL64106.1"/>
    <property type="molecule type" value="Genomic_DNA"/>
</dbReference>
<evidence type="ECO:0000313" key="5">
    <source>
        <dbReference type="EMBL" id="EXL64106.1"/>
    </source>
</evidence>
<reference evidence="5" key="2">
    <citation type="submission" date="2014-03" db="EMBL/GenBank/DDBJ databases">
        <title>The Genome Annotation of Fusarium oxysporum PHW808.</title>
        <authorList>
            <consortium name="The Broad Institute Genomics Platform"/>
            <person name="Ma L.-J."/>
            <person name="Corby-Kistler H."/>
            <person name="Broz K."/>
            <person name="Gale L.R."/>
            <person name="Jonkers W."/>
            <person name="O'Donnell K."/>
            <person name="Ploetz R."/>
            <person name="Steinberg C."/>
            <person name="Schwartz D.C."/>
            <person name="VanEtten H."/>
            <person name="Zhou S."/>
            <person name="Young S.K."/>
            <person name="Zeng Q."/>
            <person name="Gargeya S."/>
            <person name="Fitzgerald M."/>
            <person name="Abouelleil A."/>
            <person name="Alvarado L."/>
            <person name="Chapman S.B."/>
            <person name="Gainer-Dewar J."/>
            <person name="Goldberg J."/>
            <person name="Griggs A."/>
            <person name="Gujja S."/>
            <person name="Hansen M."/>
            <person name="Howarth C."/>
            <person name="Imamovic A."/>
            <person name="Ireland A."/>
            <person name="Larimer J."/>
            <person name="McCowan C."/>
            <person name="Murphy C."/>
            <person name="Pearson M."/>
            <person name="Poon T.W."/>
            <person name="Priest M."/>
            <person name="Roberts A."/>
            <person name="Saif S."/>
            <person name="Shea T."/>
            <person name="Sykes S."/>
            <person name="Wortman J."/>
            <person name="Nusbaum C."/>
            <person name="Birren B."/>
        </authorList>
    </citation>
    <scope>NUCLEOTIDE SEQUENCE</scope>
    <source>
        <strain evidence="5">54008</strain>
    </source>
</reference>
<dbReference type="InterPro" id="IPR008030">
    <property type="entry name" value="NmrA-like"/>
</dbReference>
<feature type="domain" description="NmrA-like" evidence="4">
    <location>
        <begin position="24"/>
        <end position="260"/>
    </location>
</feature>
<dbReference type="Pfam" id="PF05368">
    <property type="entry name" value="NmrA"/>
    <property type="match status" value="1"/>
</dbReference>
<keyword evidence="3" id="KW-0560">Oxidoreductase</keyword>
<dbReference type="AlphaFoldDB" id="X0GW98"/>
<keyword evidence="2" id="KW-0521">NADP</keyword>
<dbReference type="OrthoDB" id="419598at2759"/>
<dbReference type="PANTHER" id="PTHR47706:SF4">
    <property type="entry name" value="NMRA-LIKE DOMAIN-CONTAINING PROTEIN"/>
    <property type="match status" value="1"/>
</dbReference>
<gene>
    <name evidence="5" type="ORF">FOPG_19624</name>
</gene>
<dbReference type="SUPFAM" id="SSF51735">
    <property type="entry name" value="NAD(P)-binding Rossmann-fold domains"/>
    <property type="match status" value="1"/>
</dbReference>
<dbReference type="InterPro" id="IPR051609">
    <property type="entry name" value="NmrA/Isoflavone_reductase-like"/>
</dbReference>
<evidence type="ECO:0000256" key="1">
    <source>
        <dbReference type="ARBA" id="ARBA00005725"/>
    </source>
</evidence>
<reference evidence="5" key="1">
    <citation type="submission" date="2011-11" db="EMBL/GenBank/DDBJ databases">
        <title>The Genome Sequence of Fusarium oxysporum PHW808.</title>
        <authorList>
            <consortium name="The Broad Institute Genome Sequencing Platform"/>
            <person name="Ma L.-J."/>
            <person name="Gale L.R."/>
            <person name="Schwartz D.C."/>
            <person name="Zhou S."/>
            <person name="Corby-Kistler H."/>
            <person name="Young S.K."/>
            <person name="Zeng Q."/>
            <person name="Gargeya S."/>
            <person name="Fitzgerald M."/>
            <person name="Haas B."/>
            <person name="Abouelleil A."/>
            <person name="Alvarado L."/>
            <person name="Arachchi H.M."/>
            <person name="Berlin A."/>
            <person name="Brown A."/>
            <person name="Chapman S.B."/>
            <person name="Chen Z."/>
            <person name="Dunbar C."/>
            <person name="Freedman E."/>
            <person name="Gearin G."/>
            <person name="Goldberg J."/>
            <person name="Griggs A."/>
            <person name="Gujja S."/>
            <person name="Heiman D."/>
            <person name="Howarth C."/>
            <person name="Larson L."/>
            <person name="Lui A."/>
            <person name="MacDonald P.J.P."/>
            <person name="Montmayeur A."/>
            <person name="Murphy C."/>
            <person name="Neiman D."/>
            <person name="Pearson M."/>
            <person name="Priest M."/>
            <person name="Roberts A."/>
            <person name="Saif S."/>
            <person name="Shea T."/>
            <person name="Shenoy N."/>
            <person name="Sisk P."/>
            <person name="Stolte C."/>
            <person name="Sykes S."/>
            <person name="Wortman J."/>
            <person name="Nusbaum C."/>
            <person name="Birren B."/>
        </authorList>
    </citation>
    <scope>NUCLEOTIDE SEQUENCE [LARGE SCALE GENOMIC DNA]</scope>
    <source>
        <strain evidence="5">54008</strain>
    </source>
</reference>
<accession>X0GW98</accession>
<dbReference type="GO" id="GO:0016491">
    <property type="term" value="F:oxidoreductase activity"/>
    <property type="evidence" value="ECO:0007669"/>
    <property type="project" value="UniProtKB-KW"/>
</dbReference>
<organism evidence="5">
    <name type="scientific">Fusarium oxysporum f. sp. conglutinans race 2 54008</name>
    <dbReference type="NCBI Taxonomy" id="1089457"/>
    <lineage>
        <taxon>Eukaryota</taxon>
        <taxon>Fungi</taxon>
        <taxon>Dikarya</taxon>
        <taxon>Ascomycota</taxon>
        <taxon>Pezizomycotina</taxon>
        <taxon>Sordariomycetes</taxon>
        <taxon>Hypocreomycetidae</taxon>
        <taxon>Hypocreales</taxon>
        <taxon>Nectriaceae</taxon>
        <taxon>Fusarium</taxon>
        <taxon>Fusarium oxysporum species complex</taxon>
    </lineage>
</organism>
<sequence>MLRSSLRQFIRTAPSATTRNTIVDYSDIESLKKVLNDNLVDTVISTLFVTESAPQVNLIHAAEASPYTKRFIPSIWGIPYSRAQVGERKMQIGQAKLEAIDALENTSLEYTSFYVGYFLDYWGHPRVKTHQLQFVIAVDMEHSRAAIPGKGDTPVTFTHTFDVAEYVAASLDLPKWGKESYIIGESVTWNEFVRIAEEVKGEKFKVTHDELDLLLSGKITELPSHPAMYGVMPKDQLQALGATFGVWSEEGLYHLQPSETLNQVFPEIKARTVREVLYAGWHQGN</sequence>